<accession>A0ABZ2K3S7</accession>
<keyword evidence="3" id="KW-1185">Reference proteome</keyword>
<evidence type="ECO:0000256" key="1">
    <source>
        <dbReference type="SAM" id="SignalP"/>
    </source>
</evidence>
<feature type="chain" id="PRO_5045309400" evidence="1">
    <location>
        <begin position="25"/>
        <end position="139"/>
    </location>
</feature>
<sequence>MLAKRVGTAVAAAVGLLLTNTARGVPLPPPPTPCNVDTDCPGCTRCVAGGCERAEISMPTCMCNEECARDGQGACSVSATKPRCGGRCISGAPPQALTCGAGDDFPKLVALQPLSAEVEPAIRVLEGSPIVIERSPGGR</sequence>
<proteinExistence type="predicted"/>
<name>A0ABZ2K3S7_9BACT</name>
<organism evidence="2 3">
    <name type="scientific">Pendulispora brunnea</name>
    <dbReference type="NCBI Taxonomy" id="2905690"/>
    <lineage>
        <taxon>Bacteria</taxon>
        <taxon>Pseudomonadati</taxon>
        <taxon>Myxococcota</taxon>
        <taxon>Myxococcia</taxon>
        <taxon>Myxococcales</taxon>
        <taxon>Sorangiineae</taxon>
        <taxon>Pendulisporaceae</taxon>
        <taxon>Pendulispora</taxon>
    </lineage>
</organism>
<dbReference type="RefSeq" id="WP_394843959.1">
    <property type="nucleotide sequence ID" value="NZ_CP089982.1"/>
</dbReference>
<dbReference type="EMBL" id="CP089982">
    <property type="protein sequence ID" value="WXA93359.1"/>
    <property type="molecule type" value="Genomic_DNA"/>
</dbReference>
<feature type="signal peptide" evidence="1">
    <location>
        <begin position="1"/>
        <end position="24"/>
    </location>
</feature>
<evidence type="ECO:0000313" key="2">
    <source>
        <dbReference type="EMBL" id="WXA93359.1"/>
    </source>
</evidence>
<evidence type="ECO:0000313" key="3">
    <source>
        <dbReference type="Proteomes" id="UP001379533"/>
    </source>
</evidence>
<reference evidence="2 3" key="1">
    <citation type="submission" date="2021-12" db="EMBL/GenBank/DDBJ databases">
        <title>Discovery of the Pendulisporaceae a myxobacterial family with distinct sporulation behavior and unique specialized metabolism.</title>
        <authorList>
            <person name="Garcia R."/>
            <person name="Popoff A."/>
            <person name="Bader C.D."/>
            <person name="Loehr J."/>
            <person name="Walesch S."/>
            <person name="Walt C."/>
            <person name="Boldt J."/>
            <person name="Bunk B."/>
            <person name="Haeckl F.J.F.P.J."/>
            <person name="Gunesch A.P."/>
            <person name="Birkelbach J."/>
            <person name="Nuebel U."/>
            <person name="Pietschmann T."/>
            <person name="Bach T."/>
            <person name="Mueller R."/>
        </authorList>
    </citation>
    <scope>NUCLEOTIDE SEQUENCE [LARGE SCALE GENOMIC DNA]</scope>
    <source>
        <strain evidence="2 3">MSr12523</strain>
    </source>
</reference>
<protein>
    <submittedName>
        <fullName evidence="2">Uncharacterized protein</fullName>
    </submittedName>
</protein>
<gene>
    <name evidence="2" type="ORF">LZC95_43760</name>
</gene>
<keyword evidence="1" id="KW-0732">Signal</keyword>
<dbReference type="Proteomes" id="UP001379533">
    <property type="component" value="Chromosome"/>
</dbReference>